<dbReference type="AlphaFoldDB" id="A0AAE0I1H4"/>
<keyword evidence="1" id="KW-0812">Transmembrane</keyword>
<reference evidence="2" key="2">
    <citation type="submission" date="2023-06" db="EMBL/GenBank/DDBJ databases">
        <authorList>
            <consortium name="Lawrence Berkeley National Laboratory"/>
            <person name="Haridas S."/>
            <person name="Hensen N."/>
            <person name="Bonometti L."/>
            <person name="Westerberg I."/>
            <person name="Brannstrom I.O."/>
            <person name="Guillou S."/>
            <person name="Cros-Aarteil S."/>
            <person name="Calhoun S."/>
            <person name="Kuo A."/>
            <person name="Mondo S."/>
            <person name="Pangilinan J."/>
            <person name="Riley R."/>
            <person name="Labutti K."/>
            <person name="Andreopoulos B."/>
            <person name="Lipzen A."/>
            <person name="Chen C."/>
            <person name="Yanf M."/>
            <person name="Daum C."/>
            <person name="Ng V."/>
            <person name="Clum A."/>
            <person name="Steindorff A."/>
            <person name="Ohm R."/>
            <person name="Martin F."/>
            <person name="Silar P."/>
            <person name="Natvig D."/>
            <person name="Lalanne C."/>
            <person name="Gautier V."/>
            <person name="Ament-Velasquez S.L."/>
            <person name="Kruys A."/>
            <person name="Hutchinson M.I."/>
            <person name="Powell A.J."/>
            <person name="Barry K."/>
            <person name="Miller A.N."/>
            <person name="Grigoriev I.V."/>
            <person name="Debuchy R."/>
            <person name="Gladieux P."/>
            <person name="Thoren M.H."/>
            <person name="Johannesson H."/>
        </authorList>
    </citation>
    <scope>NUCLEOTIDE SEQUENCE</scope>
    <source>
        <strain evidence="2">CBS 118394</strain>
    </source>
</reference>
<sequence length="262" mass="29293">MVSCPSMCWGSIRRTVVPGHRASHPSISLATIIQGTPMHGTFRHPALPNVRMTCFAFFFFSSLAEFPIFFSFLLLHTTHTGKKLCLTTEGRIVSRLGLSQPNNLSANAVRQCEWPNRGCVGRDRAGDVEPSQLEPSPEAKMSNDTLVYPMQCGEVRHNTAIRGENVVLSVGLPVQLRTSLEFADRGRVRGEQLREEGWLGRLRPGVAGGQLSGKSRQAQCDEVCRPRQQASGLKVQKQKHRRLQKKGGDMRTIYQHHLLHFQ</sequence>
<comment type="caution">
    <text evidence="2">The sequence shown here is derived from an EMBL/GenBank/DDBJ whole genome shotgun (WGS) entry which is preliminary data.</text>
</comment>
<gene>
    <name evidence="2" type="ORF">B0H66DRAFT_306851</name>
</gene>
<accession>A0AAE0I1H4</accession>
<reference evidence="2" key="1">
    <citation type="journal article" date="2023" name="Mol. Phylogenet. Evol.">
        <title>Genome-scale phylogeny and comparative genomics of the fungal order Sordariales.</title>
        <authorList>
            <person name="Hensen N."/>
            <person name="Bonometti L."/>
            <person name="Westerberg I."/>
            <person name="Brannstrom I.O."/>
            <person name="Guillou S."/>
            <person name="Cros-Aarteil S."/>
            <person name="Calhoun S."/>
            <person name="Haridas S."/>
            <person name="Kuo A."/>
            <person name="Mondo S."/>
            <person name="Pangilinan J."/>
            <person name="Riley R."/>
            <person name="LaButti K."/>
            <person name="Andreopoulos B."/>
            <person name="Lipzen A."/>
            <person name="Chen C."/>
            <person name="Yan M."/>
            <person name="Daum C."/>
            <person name="Ng V."/>
            <person name="Clum A."/>
            <person name="Steindorff A."/>
            <person name="Ohm R.A."/>
            <person name="Martin F."/>
            <person name="Silar P."/>
            <person name="Natvig D.O."/>
            <person name="Lalanne C."/>
            <person name="Gautier V."/>
            <person name="Ament-Velasquez S.L."/>
            <person name="Kruys A."/>
            <person name="Hutchinson M.I."/>
            <person name="Powell A.J."/>
            <person name="Barry K."/>
            <person name="Miller A.N."/>
            <person name="Grigoriev I.V."/>
            <person name="Debuchy R."/>
            <person name="Gladieux P."/>
            <person name="Hiltunen Thoren M."/>
            <person name="Johannesson H."/>
        </authorList>
    </citation>
    <scope>NUCLEOTIDE SEQUENCE</scope>
    <source>
        <strain evidence="2">CBS 118394</strain>
    </source>
</reference>
<name>A0AAE0I1H4_9PEZI</name>
<evidence type="ECO:0000313" key="2">
    <source>
        <dbReference type="EMBL" id="KAK3316868.1"/>
    </source>
</evidence>
<protein>
    <submittedName>
        <fullName evidence="2">Uncharacterized protein</fullName>
    </submittedName>
</protein>
<keyword evidence="3" id="KW-1185">Reference proteome</keyword>
<keyword evidence="1" id="KW-0472">Membrane</keyword>
<feature type="transmembrane region" description="Helical" evidence="1">
    <location>
        <begin position="55"/>
        <end position="75"/>
    </location>
</feature>
<organism evidence="2 3">
    <name type="scientific">Apodospora peruviana</name>
    <dbReference type="NCBI Taxonomy" id="516989"/>
    <lineage>
        <taxon>Eukaryota</taxon>
        <taxon>Fungi</taxon>
        <taxon>Dikarya</taxon>
        <taxon>Ascomycota</taxon>
        <taxon>Pezizomycotina</taxon>
        <taxon>Sordariomycetes</taxon>
        <taxon>Sordariomycetidae</taxon>
        <taxon>Sordariales</taxon>
        <taxon>Lasiosphaeriaceae</taxon>
        <taxon>Apodospora</taxon>
    </lineage>
</organism>
<keyword evidence="1" id="KW-1133">Transmembrane helix</keyword>
<evidence type="ECO:0000256" key="1">
    <source>
        <dbReference type="SAM" id="Phobius"/>
    </source>
</evidence>
<proteinExistence type="predicted"/>
<dbReference type="EMBL" id="JAUEDM010000005">
    <property type="protein sequence ID" value="KAK3316868.1"/>
    <property type="molecule type" value="Genomic_DNA"/>
</dbReference>
<dbReference type="Proteomes" id="UP001283341">
    <property type="component" value="Unassembled WGS sequence"/>
</dbReference>
<evidence type="ECO:0000313" key="3">
    <source>
        <dbReference type="Proteomes" id="UP001283341"/>
    </source>
</evidence>